<dbReference type="SUPFAM" id="SSF54001">
    <property type="entry name" value="Cysteine proteinases"/>
    <property type="match status" value="1"/>
</dbReference>
<gene>
    <name evidence="1" type="ordered locus">Emtol_2986</name>
</gene>
<dbReference type="InterPro" id="IPR038765">
    <property type="entry name" value="Papain-like_cys_pep_sf"/>
</dbReference>
<accession>A0ABN4APM0</accession>
<keyword evidence="2" id="KW-1185">Reference proteome</keyword>
<dbReference type="RefSeq" id="WP_015029813.1">
    <property type="nucleotide sequence ID" value="NC_018748.1"/>
</dbReference>
<proteinExistence type="predicted"/>
<reference evidence="1 2" key="1">
    <citation type="submission" date="2011-07" db="EMBL/GenBank/DDBJ databases">
        <title>The complete genome of chromosome of Emticicia oligotrophica DSM 17448.</title>
        <authorList>
            <consortium name="US DOE Joint Genome Institute (JGI-PGF)"/>
            <person name="Lucas S."/>
            <person name="Han J."/>
            <person name="Lapidus A."/>
            <person name="Bruce D."/>
            <person name="Goodwin L."/>
            <person name="Pitluck S."/>
            <person name="Peters L."/>
            <person name="Kyrpides N."/>
            <person name="Mavromatis K."/>
            <person name="Ivanova N."/>
            <person name="Ovchinnikova G."/>
            <person name="Teshima H."/>
            <person name="Detter J.C."/>
            <person name="Tapia R."/>
            <person name="Han C."/>
            <person name="Land M."/>
            <person name="Hauser L."/>
            <person name="Markowitz V."/>
            <person name="Cheng J.-F."/>
            <person name="Hugenholtz P."/>
            <person name="Woyke T."/>
            <person name="Wu D."/>
            <person name="Tindall B."/>
            <person name="Pomrenke H."/>
            <person name="Brambilla E."/>
            <person name="Klenk H.-P."/>
            <person name="Eisen J.A."/>
        </authorList>
    </citation>
    <scope>NUCLEOTIDE SEQUENCE [LARGE SCALE GENOMIC DNA]</scope>
    <source>
        <strain evidence="1 2">DSM 17448</strain>
    </source>
</reference>
<sequence>MNIDQLNKLCIDYQEILENLVGNFPSGSCYMSAFCLSEFLNSKGFFSRNVAGNLALIDKNGKYIIYGNLKLKGKKVGDYHAWCETTIDNKTYIIDPSLKYNIVFLKKTVGIKLSPKIPSSLITTEKDTYNWKYVEDEKFMPMAQYFLNLMTDNAQQILTLLTVND</sequence>
<dbReference type="EMBL" id="CP002961">
    <property type="protein sequence ID" value="AFK04119.1"/>
    <property type="molecule type" value="Genomic_DNA"/>
</dbReference>
<name>A0ABN4APM0_EMTOG</name>
<protein>
    <submittedName>
        <fullName evidence="1">Uncharacterized protein</fullName>
    </submittedName>
</protein>
<evidence type="ECO:0000313" key="1">
    <source>
        <dbReference type="EMBL" id="AFK04119.1"/>
    </source>
</evidence>
<organism evidence="1 2">
    <name type="scientific">Emticicia oligotrophica (strain DSM 17448 / CIP 109782 / MTCC 6937 / GPTSA100-15)</name>
    <dbReference type="NCBI Taxonomy" id="929562"/>
    <lineage>
        <taxon>Bacteria</taxon>
        <taxon>Pseudomonadati</taxon>
        <taxon>Bacteroidota</taxon>
        <taxon>Cytophagia</taxon>
        <taxon>Cytophagales</taxon>
        <taxon>Leadbetterellaceae</taxon>
        <taxon>Emticicia</taxon>
    </lineage>
</organism>
<evidence type="ECO:0000313" key="2">
    <source>
        <dbReference type="Proteomes" id="UP000002875"/>
    </source>
</evidence>
<dbReference type="Proteomes" id="UP000002875">
    <property type="component" value="Chromosome"/>
</dbReference>